<protein>
    <submittedName>
        <fullName evidence="2">Uncharacterized protein</fullName>
    </submittedName>
</protein>
<dbReference type="EMBL" id="JXNT01000002">
    <property type="protein sequence ID" value="ODM21595.1"/>
    <property type="molecule type" value="Genomic_DNA"/>
</dbReference>
<sequence>MSAATQTFYHRSYYPHRAFIGILFWIITYIFCTSINAFASPSPIFRFGLKFISGAALGSIIVTCVWLILIDPEMTWNTTRWVRGAWDGGEGNRRMAARQIRVKRPIMGFACMKYSVESPEEDGEVWVDGYKHEEALLQL</sequence>
<evidence type="ECO:0000256" key="1">
    <source>
        <dbReference type="SAM" id="Phobius"/>
    </source>
</evidence>
<feature type="transmembrane region" description="Helical" evidence="1">
    <location>
        <begin position="18"/>
        <end position="39"/>
    </location>
</feature>
<reference evidence="2 3" key="1">
    <citation type="journal article" date="2016" name="BMC Genomics">
        <title>Comparative genomic and transcriptomic analyses of the Fuzhuan brick tea-fermentation fungus Aspergillus cristatus.</title>
        <authorList>
            <person name="Ge Y."/>
            <person name="Wang Y."/>
            <person name="Liu Y."/>
            <person name="Tan Y."/>
            <person name="Ren X."/>
            <person name="Zhang X."/>
            <person name="Hyde K.D."/>
            <person name="Liu Y."/>
            <person name="Liu Z."/>
        </authorList>
    </citation>
    <scope>NUCLEOTIDE SEQUENCE [LARGE SCALE GENOMIC DNA]</scope>
    <source>
        <strain evidence="2 3">GZAAS20.1005</strain>
    </source>
</reference>
<organism evidence="2 3">
    <name type="scientific">Aspergillus cristatus</name>
    <name type="common">Chinese Fuzhuan brick tea-fermentation fungus</name>
    <name type="synonym">Eurotium cristatum</name>
    <dbReference type="NCBI Taxonomy" id="573508"/>
    <lineage>
        <taxon>Eukaryota</taxon>
        <taxon>Fungi</taxon>
        <taxon>Dikarya</taxon>
        <taxon>Ascomycota</taxon>
        <taxon>Pezizomycotina</taxon>
        <taxon>Eurotiomycetes</taxon>
        <taxon>Eurotiomycetidae</taxon>
        <taxon>Eurotiales</taxon>
        <taxon>Aspergillaceae</taxon>
        <taxon>Aspergillus</taxon>
        <taxon>Aspergillus subgen. Aspergillus</taxon>
    </lineage>
</organism>
<comment type="caution">
    <text evidence="2">The sequence shown here is derived from an EMBL/GenBank/DDBJ whole genome shotgun (WGS) entry which is preliminary data.</text>
</comment>
<keyword evidence="1" id="KW-0812">Transmembrane</keyword>
<name>A0A1E3BKW3_ASPCR</name>
<gene>
    <name evidence="2" type="ORF">SI65_02439</name>
</gene>
<accession>A0A1E3BKW3</accession>
<feature type="transmembrane region" description="Helical" evidence="1">
    <location>
        <begin position="51"/>
        <end position="70"/>
    </location>
</feature>
<evidence type="ECO:0000313" key="2">
    <source>
        <dbReference type="EMBL" id="ODM21595.1"/>
    </source>
</evidence>
<dbReference type="AlphaFoldDB" id="A0A1E3BKW3"/>
<dbReference type="Proteomes" id="UP000094569">
    <property type="component" value="Unassembled WGS sequence"/>
</dbReference>
<keyword evidence="3" id="KW-1185">Reference proteome</keyword>
<keyword evidence="1" id="KW-1133">Transmembrane helix</keyword>
<dbReference type="OrthoDB" id="4494186at2759"/>
<dbReference type="VEuPathDB" id="FungiDB:SI65_02439"/>
<keyword evidence="1" id="KW-0472">Membrane</keyword>
<proteinExistence type="predicted"/>
<evidence type="ECO:0000313" key="3">
    <source>
        <dbReference type="Proteomes" id="UP000094569"/>
    </source>
</evidence>